<accession>A0ABX5PID5</accession>
<name>A0ABX5PID5_9GAMM</name>
<gene>
    <name evidence="1" type="ORF">C8J23_1463</name>
</gene>
<evidence type="ECO:0000313" key="2">
    <source>
        <dbReference type="Proteomes" id="UP000247584"/>
    </source>
</evidence>
<protein>
    <submittedName>
        <fullName evidence="1">Uncharacterized protein</fullName>
    </submittedName>
</protein>
<proteinExistence type="predicted"/>
<organism evidence="1 2">
    <name type="scientific">Shewanella chilikensis</name>
    <dbReference type="NCBI Taxonomy" id="558541"/>
    <lineage>
        <taxon>Bacteria</taxon>
        <taxon>Pseudomonadati</taxon>
        <taxon>Pseudomonadota</taxon>
        <taxon>Gammaproteobacteria</taxon>
        <taxon>Alteromonadales</taxon>
        <taxon>Shewanellaceae</taxon>
        <taxon>Shewanella</taxon>
    </lineage>
</organism>
<reference evidence="1 2" key="1">
    <citation type="submission" date="2018-06" db="EMBL/GenBank/DDBJ databases">
        <title>Genomic Encyclopedia of Type Strains, Phase III (KMG-III): the genomes of soil and plant-associated and newly described type strains.</title>
        <authorList>
            <person name="Whitman W."/>
        </authorList>
    </citation>
    <scope>NUCLEOTIDE SEQUENCE [LARGE SCALE GENOMIC DNA]</scope>
    <source>
        <strain evidence="1 2">JC5</strain>
    </source>
</reference>
<sequence length="117" mass="13565">MVLKNVVAILRISKLTSRKFTIIAIVKNHTIACNYLKSVFKLGKSLRDNCNMPLVAFEYGLYKFTFVQKRTTHIYWSKINIGAAKDTIIVAKDNAKLVFPYVFVIIFIQSYMLRKVR</sequence>
<dbReference type="EMBL" id="QJSY01000046">
    <property type="protein sequence ID" value="PYE54679.1"/>
    <property type="molecule type" value="Genomic_DNA"/>
</dbReference>
<evidence type="ECO:0000313" key="1">
    <source>
        <dbReference type="EMBL" id="PYE54679.1"/>
    </source>
</evidence>
<keyword evidence="2" id="KW-1185">Reference proteome</keyword>
<comment type="caution">
    <text evidence="1">The sequence shown here is derived from an EMBL/GenBank/DDBJ whole genome shotgun (WGS) entry which is preliminary data.</text>
</comment>
<dbReference type="Proteomes" id="UP000247584">
    <property type="component" value="Unassembled WGS sequence"/>
</dbReference>